<keyword evidence="3" id="KW-1185">Reference proteome</keyword>
<dbReference type="InterPro" id="IPR011528">
    <property type="entry name" value="NERD"/>
</dbReference>
<evidence type="ECO:0000259" key="1">
    <source>
        <dbReference type="Pfam" id="PF08378"/>
    </source>
</evidence>
<accession>A0A087S375</accession>
<dbReference type="Proteomes" id="UP000029387">
    <property type="component" value="Unassembled WGS sequence"/>
</dbReference>
<dbReference type="AlphaFoldDB" id="A0A087S375"/>
<evidence type="ECO:0000313" key="3">
    <source>
        <dbReference type="Proteomes" id="UP000029387"/>
    </source>
</evidence>
<name>A0A087S375_9ARCH</name>
<evidence type="ECO:0000313" key="2">
    <source>
        <dbReference type="EMBL" id="KFM20179.1"/>
    </source>
</evidence>
<proteinExistence type="predicted"/>
<reference evidence="2 3" key="1">
    <citation type="submission" date="2014-06" db="EMBL/GenBank/DDBJ databases">
        <authorList>
            <person name="Ngugi D.K."/>
            <person name="Blom J."/>
            <person name="Alam I."/>
            <person name="Rashid M."/>
            <person name="Baalawi W."/>
            <person name="Zhang G."/>
            <person name="Hikmawan T."/>
            <person name="Guan Y."/>
            <person name="Antunes A."/>
            <person name="Siam R."/>
            <person name="El-Dorry H."/>
            <person name="Bajic V."/>
            <person name="Stingl U."/>
        </authorList>
    </citation>
    <scope>NUCLEOTIDE SEQUENCE [LARGE SCALE GENOMIC DNA]</scope>
    <source>
        <strain evidence="2">SCGC AAA799-P11</strain>
    </source>
</reference>
<dbReference type="EMBL" id="JOSZ01000002">
    <property type="protein sequence ID" value="KFM20179.1"/>
    <property type="molecule type" value="Genomic_DNA"/>
</dbReference>
<comment type="caution">
    <text evidence="2">The sequence shown here is derived from an EMBL/GenBank/DDBJ whole genome shotgun (WGS) entry which is preliminary data.</text>
</comment>
<gene>
    <name evidence="2" type="ORF">AAA799P11_00255</name>
</gene>
<protein>
    <submittedName>
        <fullName evidence="2">Nuclease-related domain protein</fullName>
    </submittedName>
</protein>
<sequence>MAIIYGISEATKDFLKKMPKGVKSLDDIEKIHQKLTQEYDDLENKGLIAKFSRWNKKRQIKKIEDNADSKEHKGARGEVQALEKLSELPDDFHIFCGVNKGLKGYITYRRKRNLKSAQMDFVVVSKRVVAVIEVKNWSSHYYKNHYGIPPHEQVDRAGRVLWISIQSSWFSPKKPPVSSVLLSIQGNIGYNDDYGYVSVKNLNNINYFLQNKEIQFSEKEVNRLIGRIKGDITK</sequence>
<dbReference type="Pfam" id="PF08378">
    <property type="entry name" value="NERD"/>
    <property type="match status" value="1"/>
</dbReference>
<organism evidence="2 3">
    <name type="scientific">Marine Group I thaumarchaeote SCGC AAA799-P11</name>
    <dbReference type="NCBI Taxonomy" id="1502295"/>
    <lineage>
        <taxon>Archaea</taxon>
        <taxon>Nitrososphaerota</taxon>
        <taxon>Marine Group I</taxon>
    </lineage>
</organism>
<feature type="domain" description="NERD" evidence="1">
    <location>
        <begin position="73"/>
        <end position="161"/>
    </location>
</feature>